<feature type="region of interest" description="Disordered" evidence="1">
    <location>
        <begin position="142"/>
        <end position="163"/>
    </location>
</feature>
<evidence type="ECO:0000256" key="1">
    <source>
        <dbReference type="SAM" id="MobiDB-lite"/>
    </source>
</evidence>
<feature type="compositionally biased region" description="Low complexity" evidence="1">
    <location>
        <begin position="288"/>
        <end position="297"/>
    </location>
</feature>
<reference evidence="2 3" key="1">
    <citation type="submission" date="2016-10" db="EMBL/GenBank/DDBJ databases">
        <title>Draft genome sequence of Coniochaeta ligniaria NRRL30616, a lignocellulolytic fungus for bioabatement of inhibitors in plant biomass hydrolysates.</title>
        <authorList>
            <consortium name="DOE Joint Genome Institute"/>
            <person name="Jimenez D.J."/>
            <person name="Hector R.E."/>
            <person name="Riley R."/>
            <person name="Sun H."/>
            <person name="Grigoriev I.V."/>
            <person name="Van Elsas J.D."/>
            <person name="Nichols N.N."/>
        </authorList>
    </citation>
    <scope>NUCLEOTIDE SEQUENCE [LARGE SCALE GENOMIC DNA]</scope>
    <source>
        <strain evidence="2 3">NRRL 30616</strain>
    </source>
</reference>
<keyword evidence="3" id="KW-1185">Reference proteome</keyword>
<feature type="compositionally biased region" description="Polar residues" evidence="1">
    <location>
        <begin position="350"/>
        <end position="362"/>
    </location>
</feature>
<organism evidence="2 3">
    <name type="scientific">Coniochaeta ligniaria NRRL 30616</name>
    <dbReference type="NCBI Taxonomy" id="1408157"/>
    <lineage>
        <taxon>Eukaryota</taxon>
        <taxon>Fungi</taxon>
        <taxon>Dikarya</taxon>
        <taxon>Ascomycota</taxon>
        <taxon>Pezizomycotina</taxon>
        <taxon>Sordariomycetes</taxon>
        <taxon>Sordariomycetidae</taxon>
        <taxon>Coniochaetales</taxon>
        <taxon>Coniochaetaceae</taxon>
        <taxon>Coniochaeta</taxon>
    </lineage>
</organism>
<dbReference type="PANTHER" id="PTHR28186">
    <property type="entry name" value="MEIOTICALLY UP-REGULATED GENE 9 PROTEIN"/>
    <property type="match status" value="1"/>
</dbReference>
<feature type="compositionally biased region" description="Basic and acidic residues" evidence="1">
    <location>
        <begin position="150"/>
        <end position="163"/>
    </location>
</feature>
<feature type="region of interest" description="Disordered" evidence="1">
    <location>
        <begin position="335"/>
        <end position="379"/>
    </location>
</feature>
<dbReference type="Proteomes" id="UP000182658">
    <property type="component" value="Unassembled WGS sequence"/>
</dbReference>
<gene>
    <name evidence="2" type="ORF">CONLIGDRAFT_675530</name>
</gene>
<dbReference type="AlphaFoldDB" id="A0A1J7J5B4"/>
<proteinExistence type="predicted"/>
<name>A0A1J7J5B4_9PEZI</name>
<dbReference type="InParanoid" id="A0A1J7J5B4"/>
<dbReference type="OrthoDB" id="5330253at2759"/>
<dbReference type="SUPFAM" id="SSF81995">
    <property type="entry name" value="beta-sandwich domain of Sec23/24"/>
    <property type="match status" value="1"/>
</dbReference>
<feature type="compositionally biased region" description="Basic residues" evidence="1">
    <location>
        <begin position="447"/>
        <end position="457"/>
    </location>
</feature>
<dbReference type="EMBL" id="KV875093">
    <property type="protein sequence ID" value="OIW34563.1"/>
    <property type="molecule type" value="Genomic_DNA"/>
</dbReference>
<dbReference type="InterPro" id="IPR018809">
    <property type="entry name" value="DUF2406"/>
</dbReference>
<evidence type="ECO:0000313" key="3">
    <source>
        <dbReference type="Proteomes" id="UP000182658"/>
    </source>
</evidence>
<feature type="region of interest" description="Disordered" evidence="1">
    <location>
        <begin position="1"/>
        <end position="114"/>
    </location>
</feature>
<accession>A0A1J7J5B4</accession>
<sequence>MASYNSHPLPTPPGQGQSQQGFPQNPPPQRYPQQYQQQQQPQPPQQQHQDQQQNRPDQQQKPRPRSRGFSFRSDKSHKSHKSSGSKDQHQKIDLHETAAEKESHRLHTKADPSVAINEAEPAAVQANAKTLLAPLRGIQHKDALGNPIADPDRSNPTRSRWERPLDTIRSFEAAIDGGYNRKSYLRSGGTMLPVPPAGMGNLEDGVRANSSFLDSESVVNVNPRRNSYYGTNSGPNGSGGRFPHDSYYGGRPQSTLRLEEQPGHYPRPSGGPPRDSYFNEGQQGGYNNGYSPGPNNPARQRYPRTASEPQFNSYRQQADPNVYPIPNNHRSYETVASASGSGTSGEQAGYQTDLTSDNSSAERVQAVQRQKREPTNDYGIGFSQNPAIPATSFNVGVNGSNVNTNSPLANGGQSYGPPPVPTKDAGKGTLLRKGTNQSADKTDKRKSWFAKKFSKNT</sequence>
<feature type="compositionally biased region" description="Basic and acidic residues" evidence="1">
    <location>
        <begin position="84"/>
        <end position="110"/>
    </location>
</feature>
<dbReference type="PANTHER" id="PTHR28186:SF1">
    <property type="entry name" value="MEIOTICALLY UP-REGULATED GENE 9 PROTEIN"/>
    <property type="match status" value="1"/>
</dbReference>
<feature type="compositionally biased region" description="Polar residues" evidence="1">
    <location>
        <begin position="223"/>
        <end position="235"/>
    </location>
</feature>
<dbReference type="Pfam" id="PF10295">
    <property type="entry name" value="DUF2406"/>
    <property type="match status" value="1"/>
</dbReference>
<feature type="region of interest" description="Disordered" evidence="1">
    <location>
        <begin position="223"/>
        <end position="303"/>
    </location>
</feature>
<feature type="region of interest" description="Disordered" evidence="1">
    <location>
        <begin position="402"/>
        <end position="457"/>
    </location>
</feature>
<feature type="compositionally biased region" description="Low complexity" evidence="1">
    <location>
        <begin position="31"/>
        <end position="71"/>
    </location>
</feature>
<feature type="compositionally biased region" description="Low complexity" evidence="1">
    <location>
        <begin position="336"/>
        <end position="349"/>
    </location>
</feature>
<feature type="compositionally biased region" description="Low complexity" evidence="1">
    <location>
        <begin position="14"/>
        <end position="23"/>
    </location>
</feature>
<evidence type="ECO:0000313" key="2">
    <source>
        <dbReference type="EMBL" id="OIW34563.1"/>
    </source>
</evidence>
<protein>
    <submittedName>
        <fullName evidence="2">Uncharacterized protein</fullName>
    </submittedName>
</protein>